<dbReference type="PANTHER" id="PTHR44196">
    <property type="entry name" value="DEHYDROGENASE/REDUCTASE SDR FAMILY MEMBER 7B"/>
    <property type="match status" value="1"/>
</dbReference>
<evidence type="ECO:0000256" key="2">
    <source>
        <dbReference type="ARBA" id="ARBA00023002"/>
    </source>
</evidence>
<dbReference type="PANTHER" id="PTHR44196:SF1">
    <property type="entry name" value="DEHYDROGENASE_REDUCTASE SDR FAMILY MEMBER 7B"/>
    <property type="match status" value="1"/>
</dbReference>
<dbReference type="InterPro" id="IPR057326">
    <property type="entry name" value="KR_dom"/>
</dbReference>
<comment type="caution">
    <text evidence="5">The sequence shown here is derived from an EMBL/GenBank/DDBJ whole genome shotgun (WGS) entry which is preliminary data.</text>
</comment>
<dbReference type="Proteomes" id="UP001595696">
    <property type="component" value="Unassembled WGS sequence"/>
</dbReference>
<dbReference type="PRINTS" id="PR00080">
    <property type="entry name" value="SDRFAMILY"/>
</dbReference>
<dbReference type="SUPFAM" id="SSF51735">
    <property type="entry name" value="NAD(P)-binding Rossmann-fold domains"/>
    <property type="match status" value="1"/>
</dbReference>
<dbReference type="PRINTS" id="PR00081">
    <property type="entry name" value="GDHRDH"/>
</dbReference>
<keyword evidence="6" id="KW-1185">Reference proteome</keyword>
<dbReference type="InterPro" id="IPR020904">
    <property type="entry name" value="Sc_DH/Rdtase_CS"/>
</dbReference>
<gene>
    <name evidence="5" type="ORF">ACFO0B_11355</name>
</gene>
<dbReference type="Gene3D" id="3.40.50.720">
    <property type="entry name" value="NAD(P)-binding Rossmann-like Domain"/>
    <property type="match status" value="1"/>
</dbReference>
<name>A0ABV8DRT5_9NOCA</name>
<organism evidence="5 6">
    <name type="scientific">Nocardia jiangsuensis</name>
    <dbReference type="NCBI Taxonomy" id="1691563"/>
    <lineage>
        <taxon>Bacteria</taxon>
        <taxon>Bacillati</taxon>
        <taxon>Actinomycetota</taxon>
        <taxon>Actinomycetes</taxon>
        <taxon>Mycobacteriales</taxon>
        <taxon>Nocardiaceae</taxon>
        <taxon>Nocardia</taxon>
    </lineage>
</organism>
<dbReference type="InterPro" id="IPR002347">
    <property type="entry name" value="SDR_fam"/>
</dbReference>
<sequence>MSSKDAYFTGKVCVITGAGSGIGRALAENLARRGAELALSDIDTEGLAETVRRCEALGAQVKSDRLDVSEREAVLLYADAVQAHFGVVHQIYNNAGIAYHGDVLHSGFKDIERIMDVDFWGVVNGTKAFLPMLLESGDGHVVNVSSLFGLIAVPSQSAYNSAKFAVRGFTESLRQEMLLGKHPVQVTCVHPGGIKTAVARNATYAENVDGTNAASLFDKKLAMHTPEMAAETITEGVRKGHGRVLIGWEAKLLDLFVRVTASGYQRISARAQRGVLQ</sequence>
<proteinExistence type="inferred from homology"/>
<dbReference type="RefSeq" id="WP_378612354.1">
    <property type="nucleotide sequence ID" value="NZ_JBHSAX010000010.1"/>
</dbReference>
<evidence type="ECO:0000256" key="3">
    <source>
        <dbReference type="RuleBase" id="RU000363"/>
    </source>
</evidence>
<comment type="similarity">
    <text evidence="1 3">Belongs to the short-chain dehydrogenases/reductases (SDR) family.</text>
</comment>
<evidence type="ECO:0000313" key="5">
    <source>
        <dbReference type="EMBL" id="MFC3962583.1"/>
    </source>
</evidence>
<evidence type="ECO:0000256" key="1">
    <source>
        <dbReference type="ARBA" id="ARBA00006484"/>
    </source>
</evidence>
<reference evidence="6" key="1">
    <citation type="journal article" date="2019" name="Int. J. Syst. Evol. Microbiol.">
        <title>The Global Catalogue of Microorganisms (GCM) 10K type strain sequencing project: providing services to taxonomists for standard genome sequencing and annotation.</title>
        <authorList>
            <consortium name="The Broad Institute Genomics Platform"/>
            <consortium name="The Broad Institute Genome Sequencing Center for Infectious Disease"/>
            <person name="Wu L."/>
            <person name="Ma J."/>
        </authorList>
    </citation>
    <scope>NUCLEOTIDE SEQUENCE [LARGE SCALE GENOMIC DNA]</scope>
    <source>
        <strain evidence="6">CGMCC 4.7330</strain>
    </source>
</reference>
<dbReference type="SMART" id="SM00822">
    <property type="entry name" value="PKS_KR"/>
    <property type="match status" value="1"/>
</dbReference>
<keyword evidence="2 5" id="KW-0560">Oxidoreductase</keyword>
<dbReference type="Pfam" id="PF00106">
    <property type="entry name" value="adh_short"/>
    <property type="match status" value="1"/>
</dbReference>
<dbReference type="PROSITE" id="PS00061">
    <property type="entry name" value="ADH_SHORT"/>
    <property type="match status" value="1"/>
</dbReference>
<evidence type="ECO:0000313" key="6">
    <source>
        <dbReference type="Proteomes" id="UP001595696"/>
    </source>
</evidence>
<accession>A0ABV8DRT5</accession>
<evidence type="ECO:0000259" key="4">
    <source>
        <dbReference type="SMART" id="SM00822"/>
    </source>
</evidence>
<dbReference type="InterPro" id="IPR036291">
    <property type="entry name" value="NAD(P)-bd_dom_sf"/>
</dbReference>
<protein>
    <submittedName>
        <fullName evidence="5">SDR family NAD(P)-dependent oxidoreductase</fullName>
        <ecNumber evidence="5">1.-.-.-</ecNumber>
    </submittedName>
</protein>
<dbReference type="EC" id="1.-.-.-" evidence="5"/>
<feature type="domain" description="Ketoreductase" evidence="4">
    <location>
        <begin position="11"/>
        <end position="197"/>
    </location>
</feature>
<dbReference type="EMBL" id="JBHSAX010000010">
    <property type="protein sequence ID" value="MFC3962583.1"/>
    <property type="molecule type" value="Genomic_DNA"/>
</dbReference>
<dbReference type="GO" id="GO:0016491">
    <property type="term" value="F:oxidoreductase activity"/>
    <property type="evidence" value="ECO:0007669"/>
    <property type="project" value="UniProtKB-KW"/>
</dbReference>